<feature type="transmembrane region" description="Helical" evidence="6">
    <location>
        <begin position="208"/>
        <end position="233"/>
    </location>
</feature>
<feature type="transmembrane region" description="Helical" evidence="6">
    <location>
        <begin position="123"/>
        <end position="144"/>
    </location>
</feature>
<evidence type="ECO:0000313" key="7">
    <source>
        <dbReference type="EMBL" id="PND38226.1"/>
    </source>
</evidence>
<dbReference type="EMBL" id="POSP01000003">
    <property type="protein sequence ID" value="PND38226.1"/>
    <property type="molecule type" value="Genomic_DNA"/>
</dbReference>
<comment type="similarity">
    <text evidence="6">Belongs to the BI1 family.</text>
</comment>
<dbReference type="Proteomes" id="UP000235916">
    <property type="component" value="Unassembled WGS sequence"/>
</dbReference>
<feature type="transmembrane region" description="Helical" evidence="6">
    <location>
        <begin position="178"/>
        <end position="196"/>
    </location>
</feature>
<reference evidence="7 8" key="1">
    <citation type="submission" date="2018-01" db="EMBL/GenBank/DDBJ databases">
        <title>Draft genome sequence of Paucibacter aquatile CR182 isolated from freshwater of the Nakdong River.</title>
        <authorList>
            <person name="Choi A."/>
            <person name="Chung E.J."/>
        </authorList>
    </citation>
    <scope>NUCLEOTIDE SEQUENCE [LARGE SCALE GENOMIC DNA]</scope>
    <source>
        <strain evidence="7 8">CR182</strain>
    </source>
</reference>
<evidence type="ECO:0000256" key="2">
    <source>
        <dbReference type="ARBA" id="ARBA00022475"/>
    </source>
</evidence>
<dbReference type="InterPro" id="IPR006214">
    <property type="entry name" value="Bax_inhibitor_1-related"/>
</dbReference>
<feature type="transmembrane region" description="Helical" evidence="6">
    <location>
        <begin position="90"/>
        <end position="111"/>
    </location>
</feature>
<accession>A0A2N8KXP9</accession>
<dbReference type="PANTHER" id="PTHR23291">
    <property type="entry name" value="BAX INHIBITOR-RELATED"/>
    <property type="match status" value="1"/>
</dbReference>
<evidence type="ECO:0000256" key="4">
    <source>
        <dbReference type="ARBA" id="ARBA00022989"/>
    </source>
</evidence>
<dbReference type="Pfam" id="PF01027">
    <property type="entry name" value="Bax1-I"/>
    <property type="match status" value="1"/>
</dbReference>
<evidence type="ECO:0000256" key="5">
    <source>
        <dbReference type="ARBA" id="ARBA00023136"/>
    </source>
</evidence>
<keyword evidence="4 6" id="KW-1133">Transmembrane helix</keyword>
<evidence type="ECO:0000256" key="6">
    <source>
        <dbReference type="RuleBase" id="RU004379"/>
    </source>
</evidence>
<sequence>METTHTPSSTAPRELPLVAQGAGAADARGLEAARTKVLRNTYALLAMTLLFSAGVAATSASLQLPGPGLLLSLGLSFGLLFAVHKLQNSAWALLAVFALTGFLGYSLGPVLNRTLALEGGGQIVALALASTGASFLAVSAWVLGSKRDLSFMGGFLMAGMVVALLAGLAAVFFELPALSLAVSGMVALLSIGLLMFETSRIVNGGETNYVLATVSLFVSLFNLFSALLSLFGFGSSQE</sequence>
<evidence type="ECO:0000256" key="3">
    <source>
        <dbReference type="ARBA" id="ARBA00022692"/>
    </source>
</evidence>
<evidence type="ECO:0000256" key="1">
    <source>
        <dbReference type="ARBA" id="ARBA00004651"/>
    </source>
</evidence>
<comment type="caution">
    <text evidence="7">The sequence shown here is derived from an EMBL/GenBank/DDBJ whole genome shotgun (WGS) entry which is preliminary data.</text>
</comment>
<protein>
    <submittedName>
        <fullName evidence="7">BAX inhibitor protein</fullName>
    </submittedName>
</protein>
<organism evidence="7 8">
    <name type="scientific">Kinneretia aquatilis</name>
    <dbReference type="NCBI Taxonomy" id="2070761"/>
    <lineage>
        <taxon>Bacteria</taxon>
        <taxon>Pseudomonadati</taxon>
        <taxon>Pseudomonadota</taxon>
        <taxon>Betaproteobacteria</taxon>
        <taxon>Burkholderiales</taxon>
        <taxon>Sphaerotilaceae</taxon>
        <taxon>Roseateles</taxon>
    </lineage>
</organism>
<dbReference type="AlphaFoldDB" id="A0A2N8KXP9"/>
<comment type="subcellular location">
    <subcellularLocation>
        <location evidence="1">Cell membrane</location>
        <topology evidence="1">Multi-pass membrane protein</topology>
    </subcellularLocation>
</comment>
<evidence type="ECO:0000313" key="8">
    <source>
        <dbReference type="Proteomes" id="UP000235916"/>
    </source>
</evidence>
<feature type="transmembrane region" description="Helical" evidence="6">
    <location>
        <begin position="151"/>
        <end position="172"/>
    </location>
</feature>
<keyword evidence="2" id="KW-1003">Cell membrane</keyword>
<name>A0A2N8KXP9_9BURK</name>
<dbReference type="OrthoDB" id="9813298at2"/>
<keyword evidence="5 6" id="KW-0472">Membrane</keyword>
<feature type="transmembrane region" description="Helical" evidence="6">
    <location>
        <begin position="42"/>
        <end position="60"/>
    </location>
</feature>
<feature type="transmembrane region" description="Helical" evidence="6">
    <location>
        <begin position="66"/>
        <end position="83"/>
    </location>
</feature>
<keyword evidence="8" id="KW-1185">Reference proteome</keyword>
<gene>
    <name evidence="7" type="ORF">C1O66_12300</name>
</gene>
<dbReference type="RefSeq" id="WP_102768145.1">
    <property type="nucleotide sequence ID" value="NZ_POSP01000003.1"/>
</dbReference>
<dbReference type="PANTHER" id="PTHR23291:SF115">
    <property type="entry name" value="MODULATOR OF FTSH PROTEASE YCCA"/>
    <property type="match status" value="1"/>
</dbReference>
<dbReference type="CDD" id="cd10433">
    <property type="entry name" value="YccA_like"/>
    <property type="match status" value="1"/>
</dbReference>
<keyword evidence="3 6" id="KW-0812">Transmembrane</keyword>
<proteinExistence type="inferred from homology"/>
<dbReference type="GO" id="GO:0005886">
    <property type="term" value="C:plasma membrane"/>
    <property type="evidence" value="ECO:0007669"/>
    <property type="project" value="UniProtKB-SubCell"/>
</dbReference>